<dbReference type="Pfam" id="PF13460">
    <property type="entry name" value="NAD_binding_10"/>
    <property type="match status" value="1"/>
</dbReference>
<dbReference type="EMBL" id="CP109441">
    <property type="protein sequence ID" value="WUV43351.1"/>
    <property type="molecule type" value="Genomic_DNA"/>
</dbReference>
<feature type="domain" description="NAD(P)-binding" evidence="1">
    <location>
        <begin position="6"/>
        <end position="180"/>
    </location>
</feature>
<dbReference type="InterPro" id="IPR036291">
    <property type="entry name" value="NAD(P)-bd_dom_sf"/>
</dbReference>
<dbReference type="PANTHER" id="PTHR43162:SF1">
    <property type="entry name" value="PRESTALK A DIFFERENTIATION PROTEIN A"/>
    <property type="match status" value="1"/>
</dbReference>
<protein>
    <submittedName>
        <fullName evidence="2">NAD(P)H-binding protein</fullName>
    </submittedName>
</protein>
<dbReference type="InterPro" id="IPR016040">
    <property type="entry name" value="NAD(P)-bd_dom"/>
</dbReference>
<name>A0ABZ1YK52_9NOCA</name>
<dbReference type="SUPFAM" id="SSF51735">
    <property type="entry name" value="NAD(P)-binding Rossmann-fold domains"/>
    <property type="match status" value="1"/>
</dbReference>
<gene>
    <name evidence="2" type="ORF">OG563_29495</name>
</gene>
<dbReference type="RefSeq" id="WP_329405838.1">
    <property type="nucleotide sequence ID" value="NZ_CP109441.1"/>
</dbReference>
<dbReference type="Gene3D" id="3.40.50.720">
    <property type="entry name" value="NAD(P)-binding Rossmann-like Domain"/>
    <property type="match status" value="1"/>
</dbReference>
<sequence>MIVVTGATGTVGRPLVELLVAQGVQVRAVTRSPESAALPAGVEVMAGDPAWPDTLTDALDGASAAFLHPRAVGDAAFEFAELAGKRGVRRLVALSAINIDDPLGAQPSRFRGDRNREAEQAVVDSGLEWVSLRASSFAVNVLQSGWNAQIRAGDVVRGPYAEFAESPLHEDDIAAVAAHAFLTDDLLGQRVELTGPQSLSHADMVRIIGEVISRPLRYEEVPAAVVRQGMVARGFPEDFVDSLLTRYADGVGQPAPVTDQVEKILGRTRTFAAWAADNAAAFRN</sequence>
<evidence type="ECO:0000313" key="2">
    <source>
        <dbReference type="EMBL" id="WUV43351.1"/>
    </source>
</evidence>
<reference evidence="2" key="1">
    <citation type="submission" date="2022-10" db="EMBL/GenBank/DDBJ databases">
        <title>The complete genomes of actinobacterial strains from the NBC collection.</title>
        <authorList>
            <person name="Joergensen T.S."/>
            <person name="Alvarez Arevalo M."/>
            <person name="Sterndorff E.B."/>
            <person name="Faurdal D."/>
            <person name="Vuksanovic O."/>
            <person name="Mourched A.-S."/>
            <person name="Charusanti P."/>
            <person name="Shaw S."/>
            <person name="Blin K."/>
            <person name="Weber T."/>
        </authorList>
    </citation>
    <scope>NUCLEOTIDE SEQUENCE</scope>
    <source>
        <strain evidence="2">NBC_01482</strain>
    </source>
</reference>
<dbReference type="InterPro" id="IPR051604">
    <property type="entry name" value="Ergot_Alk_Oxidoreductase"/>
</dbReference>
<evidence type="ECO:0000259" key="1">
    <source>
        <dbReference type="Pfam" id="PF13460"/>
    </source>
</evidence>
<accession>A0ABZ1YK52</accession>
<dbReference type="PANTHER" id="PTHR43162">
    <property type="match status" value="1"/>
</dbReference>
<organism evidence="2 3">
    <name type="scientific">Nocardia vinacea</name>
    <dbReference type="NCBI Taxonomy" id="96468"/>
    <lineage>
        <taxon>Bacteria</taxon>
        <taxon>Bacillati</taxon>
        <taxon>Actinomycetota</taxon>
        <taxon>Actinomycetes</taxon>
        <taxon>Mycobacteriales</taxon>
        <taxon>Nocardiaceae</taxon>
        <taxon>Nocardia</taxon>
    </lineage>
</organism>
<evidence type="ECO:0000313" key="3">
    <source>
        <dbReference type="Proteomes" id="UP001432062"/>
    </source>
</evidence>
<proteinExistence type="predicted"/>
<keyword evidence="3" id="KW-1185">Reference proteome</keyword>
<dbReference type="Gene3D" id="3.90.25.10">
    <property type="entry name" value="UDP-galactose 4-epimerase, domain 1"/>
    <property type="match status" value="1"/>
</dbReference>
<dbReference type="Proteomes" id="UP001432062">
    <property type="component" value="Chromosome"/>
</dbReference>